<evidence type="ECO:0000259" key="7">
    <source>
        <dbReference type="Pfam" id="PF07980"/>
    </source>
</evidence>
<evidence type="ECO:0000259" key="8">
    <source>
        <dbReference type="Pfam" id="PF14322"/>
    </source>
</evidence>
<evidence type="ECO:0000256" key="6">
    <source>
        <dbReference type="SAM" id="SignalP"/>
    </source>
</evidence>
<organism evidence="9 10">
    <name type="scientific">Gemmatirosa kalamazoonensis</name>
    <dbReference type="NCBI Taxonomy" id="861299"/>
    <lineage>
        <taxon>Bacteria</taxon>
        <taxon>Pseudomonadati</taxon>
        <taxon>Gemmatimonadota</taxon>
        <taxon>Gemmatimonadia</taxon>
        <taxon>Gemmatimonadales</taxon>
        <taxon>Gemmatimonadaceae</taxon>
        <taxon>Gemmatirosa</taxon>
    </lineage>
</organism>
<dbReference type="InterPro" id="IPR033985">
    <property type="entry name" value="SusD-like_N"/>
</dbReference>
<geneLocation type="plasmid" evidence="9 10">
    <name>2</name>
</geneLocation>
<dbReference type="EMBL" id="CP007130">
    <property type="protein sequence ID" value="AHG93612.1"/>
    <property type="molecule type" value="Genomic_DNA"/>
</dbReference>
<dbReference type="InParanoid" id="W0RT10"/>
<accession>W0RT10</accession>
<dbReference type="Gene3D" id="1.25.40.390">
    <property type="match status" value="1"/>
</dbReference>
<dbReference type="GO" id="GO:0009279">
    <property type="term" value="C:cell outer membrane"/>
    <property type="evidence" value="ECO:0007669"/>
    <property type="project" value="UniProtKB-SubCell"/>
</dbReference>
<dbReference type="Pfam" id="PF07980">
    <property type="entry name" value="SusD_RagB"/>
    <property type="match status" value="1"/>
</dbReference>
<gene>
    <name evidence="9" type="ORF">J421_6077</name>
</gene>
<dbReference type="AlphaFoldDB" id="W0RT10"/>
<dbReference type="SUPFAM" id="SSF48452">
    <property type="entry name" value="TPR-like"/>
    <property type="match status" value="1"/>
</dbReference>
<feature type="domain" description="SusD-like N-terminal" evidence="8">
    <location>
        <begin position="75"/>
        <end position="219"/>
    </location>
</feature>
<dbReference type="Proteomes" id="UP000019151">
    <property type="component" value="Plasmid 2"/>
</dbReference>
<dbReference type="InterPro" id="IPR012944">
    <property type="entry name" value="SusD_RagB_dom"/>
</dbReference>
<evidence type="ECO:0000313" key="9">
    <source>
        <dbReference type="EMBL" id="AHG93612.1"/>
    </source>
</evidence>
<reference evidence="9 10" key="1">
    <citation type="journal article" date="2014" name="Genome Announc.">
        <title>Genome Sequence and Methylome of Soil Bacterium Gemmatirosa kalamazoonensis KBS708T, a Member of the Rarely Cultivated Gemmatimonadetes Phylum.</title>
        <authorList>
            <person name="Debruyn J.M."/>
            <person name="Radosevich M."/>
            <person name="Wommack K.E."/>
            <person name="Polson S.W."/>
            <person name="Hauser L.J."/>
            <person name="Fawaz M.N."/>
            <person name="Korlach J."/>
            <person name="Tsai Y.C."/>
        </authorList>
    </citation>
    <scope>NUCLEOTIDE SEQUENCE [LARGE SCALE GENOMIC DNA]</scope>
    <source>
        <strain evidence="9 10">KBS708</strain>
        <plasmid evidence="10">Plasmid 2</plasmid>
    </source>
</reference>
<dbReference type="InterPro" id="IPR011990">
    <property type="entry name" value="TPR-like_helical_dom_sf"/>
</dbReference>
<dbReference type="Pfam" id="PF14322">
    <property type="entry name" value="SusD-like_3"/>
    <property type="match status" value="1"/>
</dbReference>
<sequence>MRLAYIRGVALAAAVLATAACDKTLHTEPFDRVSAENAVTDLATAQAALNGAYGALESSGMYGLDIPLLGDLPSDNGRWAGTYQFLGNIVSNQIAADNTEVTNMWTGLYRQIDRDNVVLATVPKIASIPDATKSQLQGEAYFLRALSYSVLVKFWGAVPTPTTPVASASEAEQYTRTPVAQVYALILSDLDKAAQLIPASNTNTRRATRTAVTALRSRVLFYRAFAGTPSAPNATDLQGALDAANTVLAGRDTLTVPYASLFTATGDNTSEDIFRVSFIASQSNSLGYYWLFAGRHEAEPSANLNSAYEAGDLRKASTVINRPNSTTRLQGVKYPTTAGTEHPHVIRLAELVLIKAEVLARQNNLAAAVAEYDKVRVRAGLRPHVLGTDVKTQADVLAAITKERRIELALEGDRWPDLVRQGLAGTVKSLAKPGYALFPIPLRDITAAASGALVQNPDY</sequence>
<dbReference type="PATRIC" id="fig|861299.3.peg.6132"/>
<name>W0RT10_9BACT</name>
<protein>
    <submittedName>
        <fullName evidence="9">RagB/SusD domain-containing protein</fullName>
    </submittedName>
</protein>
<keyword evidence="5" id="KW-0998">Cell outer membrane</keyword>
<evidence type="ECO:0000256" key="1">
    <source>
        <dbReference type="ARBA" id="ARBA00004442"/>
    </source>
</evidence>
<comment type="subcellular location">
    <subcellularLocation>
        <location evidence="1">Cell outer membrane</location>
    </subcellularLocation>
</comment>
<evidence type="ECO:0000256" key="4">
    <source>
        <dbReference type="ARBA" id="ARBA00023136"/>
    </source>
</evidence>
<comment type="similarity">
    <text evidence="2">Belongs to the SusD family.</text>
</comment>
<evidence type="ECO:0000313" key="10">
    <source>
        <dbReference type="Proteomes" id="UP000019151"/>
    </source>
</evidence>
<dbReference type="CDD" id="cd08977">
    <property type="entry name" value="SusD"/>
    <property type="match status" value="1"/>
</dbReference>
<feature type="signal peptide" evidence="6">
    <location>
        <begin position="1"/>
        <end position="19"/>
    </location>
</feature>
<dbReference type="RefSeq" id="WP_025414909.1">
    <property type="nucleotide sequence ID" value="NZ_CP007130.1"/>
</dbReference>
<keyword evidence="3 6" id="KW-0732">Signal</keyword>
<dbReference type="PROSITE" id="PS51257">
    <property type="entry name" value="PROKAR_LIPOPROTEIN"/>
    <property type="match status" value="1"/>
</dbReference>
<keyword evidence="4" id="KW-0472">Membrane</keyword>
<feature type="domain" description="RagB/SusD" evidence="7">
    <location>
        <begin position="335"/>
        <end position="424"/>
    </location>
</feature>
<dbReference type="eggNOG" id="COG2913">
    <property type="taxonomic scope" value="Bacteria"/>
</dbReference>
<feature type="chain" id="PRO_5004794623" evidence="6">
    <location>
        <begin position="20"/>
        <end position="459"/>
    </location>
</feature>
<keyword evidence="10" id="KW-1185">Reference proteome</keyword>
<dbReference type="OrthoDB" id="9792139at2"/>
<dbReference type="HOGENOM" id="CLU_015553_3_1_0"/>
<evidence type="ECO:0000256" key="5">
    <source>
        <dbReference type="ARBA" id="ARBA00023237"/>
    </source>
</evidence>
<dbReference type="KEGG" id="gba:J421_6077"/>
<evidence type="ECO:0000256" key="3">
    <source>
        <dbReference type="ARBA" id="ARBA00022729"/>
    </source>
</evidence>
<keyword evidence="9" id="KW-0614">Plasmid</keyword>
<evidence type="ECO:0000256" key="2">
    <source>
        <dbReference type="ARBA" id="ARBA00006275"/>
    </source>
</evidence>
<proteinExistence type="inferred from homology"/>